<gene>
    <name evidence="1" type="primary">TIF5</name>
    <name evidence="1" type="ORF">FBU59_004052</name>
</gene>
<reference evidence="1" key="1">
    <citation type="submission" date="2022-07" db="EMBL/GenBank/DDBJ databases">
        <title>Phylogenomic reconstructions and comparative analyses of Kickxellomycotina fungi.</title>
        <authorList>
            <person name="Reynolds N.K."/>
            <person name="Stajich J.E."/>
            <person name="Barry K."/>
            <person name="Grigoriev I.V."/>
            <person name="Crous P."/>
            <person name="Smith M.E."/>
        </authorList>
    </citation>
    <scope>NUCLEOTIDE SEQUENCE</scope>
    <source>
        <strain evidence="1">NRRL 5244</strain>
    </source>
</reference>
<proteinExistence type="predicted"/>
<feature type="non-terminal residue" evidence="1">
    <location>
        <position position="317"/>
    </location>
</feature>
<sequence>MASINIRRDVKDSFYRYKMPKLQGKIEGKGNGIKTVLPNIAEVARALSRPPAYPTKYFGGELGAQVKIEEKNDRYIVNGAHDVNKLQDLLDGFIDRFVLCGNCKNPETDLIITRDSSIIRQCMACGQRSDVDMRHKLATYIIKNPPPKDKKGGQHASAGTSSSNGHTEGGEEEGDPTEEMDRLAKQAAELEIDEDDDWEVDLDTSAEAVARRQKALAGNFIQGDEDENAEDPYDLLGDFITSKPESDLEIFNKAKELNLYKKHRALIVVVQCLFTNPSTIAKDVAKHATLLRSFGDSDKHQRAVLGGFERVIGDNLD</sequence>
<comment type="caution">
    <text evidence="1">The sequence shown here is derived from an EMBL/GenBank/DDBJ whole genome shotgun (WGS) entry which is preliminary data.</text>
</comment>
<organism evidence="1 2">
    <name type="scientific">Linderina macrospora</name>
    <dbReference type="NCBI Taxonomy" id="4868"/>
    <lineage>
        <taxon>Eukaryota</taxon>
        <taxon>Fungi</taxon>
        <taxon>Fungi incertae sedis</taxon>
        <taxon>Zoopagomycota</taxon>
        <taxon>Kickxellomycotina</taxon>
        <taxon>Kickxellomycetes</taxon>
        <taxon>Kickxellales</taxon>
        <taxon>Kickxellaceae</taxon>
        <taxon>Linderina</taxon>
    </lineage>
</organism>
<name>A0ACC1J6I5_9FUNG</name>
<protein>
    <submittedName>
        <fullName evidence="1">Eukaryotic translation initiation factor 5</fullName>
    </submittedName>
</protein>
<dbReference type="Proteomes" id="UP001150603">
    <property type="component" value="Unassembled WGS sequence"/>
</dbReference>
<keyword evidence="1" id="KW-0648">Protein biosynthesis</keyword>
<keyword evidence="1" id="KW-0396">Initiation factor</keyword>
<evidence type="ECO:0000313" key="1">
    <source>
        <dbReference type="EMBL" id="KAJ1939644.1"/>
    </source>
</evidence>
<accession>A0ACC1J6I5</accession>
<keyword evidence="2" id="KW-1185">Reference proteome</keyword>
<dbReference type="EMBL" id="JANBPW010002778">
    <property type="protein sequence ID" value="KAJ1939644.1"/>
    <property type="molecule type" value="Genomic_DNA"/>
</dbReference>
<evidence type="ECO:0000313" key="2">
    <source>
        <dbReference type="Proteomes" id="UP001150603"/>
    </source>
</evidence>